<gene>
    <name evidence="2" type="ORF">MTR67_039078</name>
</gene>
<dbReference type="PANTHER" id="PTHR36617:SF16">
    <property type="entry name" value="OS04G0516500 PROTEIN"/>
    <property type="match status" value="1"/>
</dbReference>
<feature type="compositionally biased region" description="Pro residues" evidence="1">
    <location>
        <begin position="1"/>
        <end position="10"/>
    </location>
</feature>
<name>A0AAF0ZQ28_SOLVR</name>
<dbReference type="AlphaFoldDB" id="A0AAF0ZQ28"/>
<feature type="compositionally biased region" description="Polar residues" evidence="1">
    <location>
        <begin position="16"/>
        <end position="34"/>
    </location>
</feature>
<organism evidence="2 3">
    <name type="scientific">Solanum verrucosum</name>
    <dbReference type="NCBI Taxonomy" id="315347"/>
    <lineage>
        <taxon>Eukaryota</taxon>
        <taxon>Viridiplantae</taxon>
        <taxon>Streptophyta</taxon>
        <taxon>Embryophyta</taxon>
        <taxon>Tracheophyta</taxon>
        <taxon>Spermatophyta</taxon>
        <taxon>Magnoliopsida</taxon>
        <taxon>eudicotyledons</taxon>
        <taxon>Gunneridae</taxon>
        <taxon>Pentapetalae</taxon>
        <taxon>asterids</taxon>
        <taxon>lamiids</taxon>
        <taxon>Solanales</taxon>
        <taxon>Solanaceae</taxon>
        <taxon>Solanoideae</taxon>
        <taxon>Solaneae</taxon>
        <taxon>Solanum</taxon>
    </lineage>
</organism>
<dbReference type="Proteomes" id="UP001234989">
    <property type="component" value="Chromosome 9"/>
</dbReference>
<dbReference type="InterPro" id="IPR036691">
    <property type="entry name" value="Endo/exonu/phosph_ase_sf"/>
</dbReference>
<accession>A0AAF0ZQ28</accession>
<keyword evidence="3" id="KW-1185">Reference proteome</keyword>
<protein>
    <recommendedName>
        <fullName evidence="4">Reverse transcriptase zinc-binding domain-containing protein</fullName>
    </recommendedName>
</protein>
<dbReference type="PANTHER" id="PTHR36617">
    <property type="entry name" value="PROTEIN, PUTATIVE-RELATED"/>
    <property type="match status" value="1"/>
</dbReference>
<evidence type="ECO:0000256" key="1">
    <source>
        <dbReference type="SAM" id="MobiDB-lite"/>
    </source>
</evidence>
<reference evidence="2" key="1">
    <citation type="submission" date="2023-08" db="EMBL/GenBank/DDBJ databases">
        <title>A de novo genome assembly of Solanum verrucosum Schlechtendal, a Mexican diploid species geographically isolated from the other diploid A-genome species in potato relatives.</title>
        <authorList>
            <person name="Hosaka K."/>
        </authorList>
    </citation>
    <scope>NUCLEOTIDE SEQUENCE</scope>
    <source>
        <tissue evidence="2">Young leaves</tissue>
    </source>
</reference>
<evidence type="ECO:0000313" key="3">
    <source>
        <dbReference type="Proteomes" id="UP001234989"/>
    </source>
</evidence>
<feature type="region of interest" description="Disordered" evidence="1">
    <location>
        <begin position="1"/>
        <end position="37"/>
    </location>
</feature>
<evidence type="ECO:0000313" key="2">
    <source>
        <dbReference type="EMBL" id="WMV45693.1"/>
    </source>
</evidence>
<proteinExistence type="predicted"/>
<evidence type="ECO:0008006" key="4">
    <source>
        <dbReference type="Google" id="ProtNLM"/>
    </source>
</evidence>
<dbReference type="Gene3D" id="3.60.10.10">
    <property type="entry name" value="Endonuclease/exonuclease/phosphatase"/>
    <property type="match status" value="1"/>
</dbReference>
<dbReference type="SUPFAM" id="SSF56219">
    <property type="entry name" value="DNase I-like"/>
    <property type="match status" value="1"/>
</dbReference>
<dbReference type="EMBL" id="CP133620">
    <property type="protein sequence ID" value="WMV45693.1"/>
    <property type="molecule type" value="Genomic_DNA"/>
</dbReference>
<sequence length="440" mass="50535">MAMLQPPPNVAPKGYQDNQSKDANNNKGINSMLPTPQPHGSVVVPIPSVAPKVFHNEQSKDANNKQVYASCDTVTRRELWQELSNIKEVCSGPWVYCGDFNVTRGNGHSLAPRIDRFLYSFQWDEAFTQIKQNLLPRIGSDHNPIMLDCGELNSNKSYFKFEQWWLRVDGFADKIKEWWLSFNINGTGLETIIEEERDWLQTHFEEAEVLKCIKSCASEKAPGPDGFPVCFFQSFWEALWKDVIVSKYGQTDSWTSNIVTSTYGISVWRSIRNLSPKLARNISYKVGEGTRILFWKDKWIGQNSLMEDFADLYSFCDNLRASVTDMWSQQGWNITLRRLLNVLEVDRVANLLQRLEDFLGLNTNLDAIRLKHDRDGEFSVGRMYKRDLATHPGGIFGPWKQIWKSNTPTKIKCFTWSMMADCVPPVRLLNEVLKRIGQSG</sequence>